<dbReference type="Proteomes" id="UP000014803">
    <property type="component" value="Chromosome"/>
</dbReference>
<reference evidence="1 2" key="1">
    <citation type="journal article" date="2013" name="Sci. Rep.">
        <title>Extraordinary expansion of a Sorangium cellulosum genome from an alkaline milieu.</title>
        <authorList>
            <person name="Han K."/>
            <person name="Li Z.F."/>
            <person name="Peng R."/>
            <person name="Zhu L.P."/>
            <person name="Zhou T."/>
            <person name="Wang L.G."/>
            <person name="Li S.G."/>
            <person name="Zhang X.B."/>
            <person name="Hu W."/>
            <person name="Wu Z.H."/>
            <person name="Qin N."/>
            <person name="Li Y.Z."/>
        </authorList>
    </citation>
    <scope>NUCLEOTIDE SEQUENCE [LARGE SCALE GENOMIC DNA]</scope>
    <source>
        <strain evidence="1 2">So0157-2</strain>
    </source>
</reference>
<evidence type="ECO:0000313" key="1">
    <source>
        <dbReference type="EMBL" id="AGP39171.1"/>
    </source>
</evidence>
<dbReference type="AlphaFoldDB" id="S4Y3Y2"/>
<organism evidence="1 2">
    <name type="scientific">Sorangium cellulosum So0157-2</name>
    <dbReference type="NCBI Taxonomy" id="1254432"/>
    <lineage>
        <taxon>Bacteria</taxon>
        <taxon>Pseudomonadati</taxon>
        <taxon>Myxococcota</taxon>
        <taxon>Polyangia</taxon>
        <taxon>Polyangiales</taxon>
        <taxon>Polyangiaceae</taxon>
        <taxon>Sorangium</taxon>
    </lineage>
</organism>
<gene>
    <name evidence="1" type="ORF">SCE1572_34625</name>
</gene>
<proteinExistence type="predicted"/>
<name>S4Y3Y2_SORCE</name>
<dbReference type="HOGENOM" id="CLU_3189127_0_0_7"/>
<protein>
    <submittedName>
        <fullName evidence="1">Uncharacterized protein</fullName>
    </submittedName>
</protein>
<sequence length="46" mass="5220">MDRMLDEMVEGALLRVVMTRGRFAHRIFELVQLQGDRDDGGSVSDP</sequence>
<evidence type="ECO:0000313" key="2">
    <source>
        <dbReference type="Proteomes" id="UP000014803"/>
    </source>
</evidence>
<dbReference type="EMBL" id="CP003969">
    <property type="protein sequence ID" value="AGP39171.1"/>
    <property type="molecule type" value="Genomic_DNA"/>
</dbReference>
<dbReference type="KEGG" id="scu:SCE1572_34625"/>
<accession>S4Y3Y2</accession>